<keyword evidence="5" id="KW-0560">Oxidoreductase</keyword>
<dbReference type="InterPro" id="IPR013984">
    <property type="entry name" value="Ald_Fedxn_OxRdtase_dom2"/>
</dbReference>
<dbReference type="Gene3D" id="3.60.9.10">
    <property type="entry name" value="Aldehyde ferredoxin oxidoreductase, N-terminal domain"/>
    <property type="match status" value="1"/>
</dbReference>
<keyword evidence="6" id="KW-0408">Iron</keyword>
<name>A0A2N3G6I5_9ACTN</name>
<comment type="cofactor">
    <cofactor evidence="8">
        <name>tungstopterin</name>
        <dbReference type="ChEBI" id="CHEBI:30402"/>
    </cofactor>
</comment>
<evidence type="ECO:0000256" key="6">
    <source>
        <dbReference type="ARBA" id="ARBA00023004"/>
    </source>
</evidence>
<dbReference type="InterPro" id="IPR001203">
    <property type="entry name" value="OxRdtase_Ald_Fedxn_C"/>
</dbReference>
<comment type="similarity">
    <text evidence="2">Belongs to the AOR/FOR family.</text>
</comment>
<dbReference type="SUPFAM" id="SSF56228">
    <property type="entry name" value="Aldehyde ferredoxin oxidoreductase, N-terminal domain"/>
    <property type="match status" value="1"/>
</dbReference>
<accession>A0A2N3G6I5</accession>
<dbReference type="InterPro" id="IPR036021">
    <property type="entry name" value="Tungsten_al_ferr_oxy-like_C"/>
</dbReference>
<dbReference type="PANTHER" id="PTHR30038">
    <property type="entry name" value="ALDEHYDE FERREDOXIN OXIDOREDUCTASE"/>
    <property type="match status" value="1"/>
</dbReference>
<keyword evidence="4" id="KW-0479">Metal-binding</keyword>
<dbReference type="GO" id="GO:0009055">
    <property type="term" value="F:electron transfer activity"/>
    <property type="evidence" value="ECO:0007669"/>
    <property type="project" value="InterPro"/>
</dbReference>
<dbReference type="GO" id="GO:0051539">
    <property type="term" value="F:4 iron, 4 sulfur cluster binding"/>
    <property type="evidence" value="ECO:0007669"/>
    <property type="project" value="UniProtKB-KW"/>
</dbReference>
<dbReference type="Pfam" id="PF01314">
    <property type="entry name" value="AFOR_C"/>
    <property type="match status" value="1"/>
</dbReference>
<dbReference type="InterPro" id="IPR013983">
    <property type="entry name" value="Ald_Fedxn_OxRdtase_N"/>
</dbReference>
<protein>
    <submittedName>
        <fullName evidence="10">Aldehyde ferredoxin oxidoreductase</fullName>
    </submittedName>
</protein>
<evidence type="ECO:0000313" key="10">
    <source>
        <dbReference type="EMBL" id="PKQ28313.1"/>
    </source>
</evidence>
<evidence type="ECO:0000256" key="4">
    <source>
        <dbReference type="ARBA" id="ARBA00022723"/>
    </source>
</evidence>
<dbReference type="Gene3D" id="1.10.569.10">
    <property type="entry name" value="Aldehyde Ferredoxin Oxidoreductase Protein, subunit A, domain 2"/>
    <property type="match status" value="1"/>
</dbReference>
<dbReference type="InterPro" id="IPR036503">
    <property type="entry name" value="Ald_Fedxn_OxRdtase_N_sf"/>
</dbReference>
<dbReference type="PANTHER" id="PTHR30038:SF7">
    <property type="entry name" value="TUNGSTEN-CONTAINING GLYCERALDEHYDE-3-PHOSPHATE:FERREDOXIN OXIDOREDUCTASE"/>
    <property type="match status" value="1"/>
</dbReference>
<dbReference type="AlphaFoldDB" id="A0A2N3G6I5"/>
<dbReference type="EMBL" id="PHEX01000022">
    <property type="protein sequence ID" value="PKQ28313.1"/>
    <property type="molecule type" value="Genomic_DNA"/>
</dbReference>
<evidence type="ECO:0000256" key="7">
    <source>
        <dbReference type="ARBA" id="ARBA00023014"/>
    </source>
</evidence>
<evidence type="ECO:0000256" key="2">
    <source>
        <dbReference type="ARBA" id="ARBA00011032"/>
    </source>
</evidence>
<keyword evidence="7" id="KW-0411">Iron-sulfur</keyword>
<reference evidence="10 11" key="1">
    <citation type="journal article" date="2017" name="ISME J.">
        <title>Potential for microbial H2 and metal transformations associated with novel bacteria and archaea in deep terrestrial subsurface sediments.</title>
        <authorList>
            <person name="Hernsdorf A.W."/>
            <person name="Amano Y."/>
            <person name="Miyakawa K."/>
            <person name="Ise K."/>
            <person name="Suzuki Y."/>
            <person name="Anantharaman K."/>
            <person name="Probst A."/>
            <person name="Burstein D."/>
            <person name="Thomas B.C."/>
            <person name="Banfield J.F."/>
        </authorList>
    </citation>
    <scope>NUCLEOTIDE SEQUENCE [LARGE SCALE GENOMIC DNA]</scope>
    <source>
        <strain evidence="10">HGW-Actinobacteria-3</strain>
    </source>
</reference>
<gene>
    <name evidence="10" type="ORF">CVT63_03530</name>
</gene>
<feature type="domain" description="Aldehyde ferredoxin oxidoreductase N-terminal" evidence="9">
    <location>
        <begin position="4"/>
        <end position="210"/>
    </location>
</feature>
<dbReference type="SMART" id="SM00790">
    <property type="entry name" value="AFOR_N"/>
    <property type="match status" value="1"/>
</dbReference>
<dbReference type="GO" id="GO:0046872">
    <property type="term" value="F:metal ion binding"/>
    <property type="evidence" value="ECO:0007669"/>
    <property type="project" value="UniProtKB-KW"/>
</dbReference>
<dbReference type="Proteomes" id="UP000233654">
    <property type="component" value="Unassembled WGS sequence"/>
</dbReference>
<dbReference type="Pfam" id="PF02730">
    <property type="entry name" value="AFOR_N"/>
    <property type="match status" value="1"/>
</dbReference>
<dbReference type="InterPro" id="IPR013985">
    <property type="entry name" value="Ald_Fedxn_OxRdtase_dom3"/>
</dbReference>
<evidence type="ECO:0000256" key="1">
    <source>
        <dbReference type="ARBA" id="ARBA00001966"/>
    </source>
</evidence>
<dbReference type="Gene3D" id="1.10.599.10">
    <property type="entry name" value="Aldehyde Ferredoxin Oxidoreductase Protein, subunit A, domain 3"/>
    <property type="match status" value="1"/>
</dbReference>
<evidence type="ECO:0000259" key="9">
    <source>
        <dbReference type="SMART" id="SM00790"/>
    </source>
</evidence>
<sequence length="624" mass="67489">MYGYVGKILEVDLSTGEFEKVDIDEKDCRDYMGGSGLAAKIYIDRFPGDVDPLSPENLFIIMTGPWTGTRVPGGNRFAACARSPLTGHWGEASCGGYFGPELKAAGYDGIVFTGVSDKPVYLWINGDDVELRDASDLWGKDTYETADMLIERSKADTGRKAKVAAIGPSGESGVKFAAIVHDKHHIAGRTGMGAVMGSKNLKAIAVVGTGKKVEIADPDAFKRWRELVMEDYAESLVVESLKAFGTNANLEIGAMLGDVPFKNWQVGEDDEVIAKINGPTYSDEILVKAYACWACPIGCKRVIEVKDEPYSVARGAGPEYETICMLGSNLLNDNLASIAKGNEMCNRWGIDTITMGAIIALVTECQEKGLLSVDECDGVSIGWGDPDGMLELIEMAARNEGFGARMAQGSKALSEEIGSDAPVMAVQVRGLDAPAHDPRGFHGFALSYATSPRGACHCASTNLYLEGGSAPPLPQIDLEGPFDEQSSVGKAYLTARAQELGQIFNAAVVCYFTAVSWQEDALITAINSVTGLDYDLDSFMRVGERIWFLKRGIQALFGSGGEEDIMHPRFYKAVEEGSHAGSVPDFDLMKREYYEYRQLDDEGRLTRGKCEELGLGFLADKLGI</sequence>
<proteinExistence type="inferred from homology"/>
<organism evidence="10 11">
    <name type="scientific">Candidatus Anoxymicrobium japonicum</name>
    <dbReference type="NCBI Taxonomy" id="2013648"/>
    <lineage>
        <taxon>Bacteria</taxon>
        <taxon>Bacillati</taxon>
        <taxon>Actinomycetota</taxon>
        <taxon>Candidatus Geothermincolia</taxon>
        <taxon>Candidatus Geothermincolales</taxon>
        <taxon>Candidatus Anoxymicrobiaceae</taxon>
        <taxon>Candidatus Anoxymicrobium</taxon>
    </lineage>
</organism>
<evidence type="ECO:0000256" key="5">
    <source>
        <dbReference type="ARBA" id="ARBA00023002"/>
    </source>
</evidence>
<comment type="cofactor">
    <cofactor evidence="1">
        <name>[4Fe-4S] cluster</name>
        <dbReference type="ChEBI" id="CHEBI:49883"/>
    </cofactor>
</comment>
<dbReference type="GO" id="GO:0016625">
    <property type="term" value="F:oxidoreductase activity, acting on the aldehyde or oxo group of donors, iron-sulfur protein as acceptor"/>
    <property type="evidence" value="ECO:0007669"/>
    <property type="project" value="InterPro"/>
</dbReference>
<evidence type="ECO:0000256" key="8">
    <source>
        <dbReference type="ARBA" id="ARBA00049934"/>
    </source>
</evidence>
<keyword evidence="3" id="KW-0004">4Fe-4S</keyword>
<comment type="caution">
    <text evidence="10">The sequence shown here is derived from an EMBL/GenBank/DDBJ whole genome shotgun (WGS) entry which is preliminary data.</text>
</comment>
<dbReference type="SUPFAM" id="SSF48310">
    <property type="entry name" value="Aldehyde ferredoxin oxidoreductase, C-terminal domains"/>
    <property type="match status" value="1"/>
</dbReference>
<dbReference type="InterPro" id="IPR051919">
    <property type="entry name" value="W-dependent_AOR"/>
</dbReference>
<evidence type="ECO:0000313" key="11">
    <source>
        <dbReference type="Proteomes" id="UP000233654"/>
    </source>
</evidence>
<evidence type="ECO:0000256" key="3">
    <source>
        <dbReference type="ARBA" id="ARBA00022485"/>
    </source>
</evidence>